<gene>
    <name evidence="10" type="ORF">VZ068_05800</name>
</gene>
<dbReference type="NCBIfam" id="TIGR00093">
    <property type="entry name" value="pseudouridine synthase"/>
    <property type="match status" value="1"/>
</dbReference>
<dbReference type="InterPro" id="IPR020094">
    <property type="entry name" value="TruA/RsuA/RluB/E/F_N"/>
</dbReference>
<dbReference type="CDD" id="cd00165">
    <property type="entry name" value="S4"/>
    <property type="match status" value="1"/>
</dbReference>
<dbReference type="EC" id="5.4.99.-" evidence="7"/>
<name>A0AAU7PBC6_9XANT</name>
<comment type="catalytic activity">
    <reaction evidence="5">
        <text>uridine(2604) in 23S rRNA = pseudouridine(2604) in 23S rRNA</text>
        <dbReference type="Rhea" id="RHEA:38875"/>
        <dbReference type="Rhea" id="RHEA-COMP:10093"/>
        <dbReference type="Rhea" id="RHEA-COMP:10094"/>
        <dbReference type="ChEBI" id="CHEBI:65314"/>
        <dbReference type="ChEBI" id="CHEBI:65315"/>
        <dbReference type="EC" id="5.4.99.21"/>
    </reaction>
</comment>
<dbReference type="InterPro" id="IPR006145">
    <property type="entry name" value="PsdUridine_synth_RsuA/RluA"/>
</dbReference>
<dbReference type="GO" id="GO:0160138">
    <property type="term" value="F:23S rRNA pseudouridine(2604) synthase activity"/>
    <property type="evidence" value="ECO:0007669"/>
    <property type="project" value="UniProtKB-EC"/>
</dbReference>
<sequence>MTRRPPPATSRHRSRGSSVPMRPTRASAAGPGITAPRHGLARVLSKLGVCSRTEAARWIVDGRVSVDTRVVRDPEFPIRADQHQAIAVDGQPLAGPERVYLMLNKPRGVVTTVRDEQGRDTVYRCFDGAGLPWIAPVGRLDKASEGLLLFSNDPQWAAAVTDPATGPDKTYHVQIDCRPDAGQLAQLQTGVIDPDPEGDGALLRAKRVRLLREGERNAWLEIVLDEGRNRQIRRLLAAVEIGVLRLVRVAIGPLAMGELGKGVWRALSAEEVQALTSAPASAPDAR</sequence>
<dbReference type="PROSITE" id="PS01149">
    <property type="entry name" value="PSI_RSU"/>
    <property type="match status" value="1"/>
</dbReference>
<dbReference type="Gene3D" id="3.30.70.1560">
    <property type="entry name" value="Alpha-L RNA-binding motif"/>
    <property type="match status" value="1"/>
</dbReference>
<dbReference type="SMART" id="SM00363">
    <property type="entry name" value="S4"/>
    <property type="match status" value="1"/>
</dbReference>
<evidence type="ECO:0000256" key="1">
    <source>
        <dbReference type="ARBA" id="ARBA00008348"/>
    </source>
</evidence>
<feature type="region of interest" description="Disordered" evidence="8">
    <location>
        <begin position="1"/>
        <end position="35"/>
    </location>
</feature>
<evidence type="ECO:0000259" key="9">
    <source>
        <dbReference type="SMART" id="SM00363"/>
    </source>
</evidence>
<dbReference type="GO" id="GO:0000455">
    <property type="term" value="P:enzyme-directed rRNA pseudouridine synthesis"/>
    <property type="evidence" value="ECO:0007669"/>
    <property type="project" value="UniProtKB-ARBA"/>
</dbReference>
<dbReference type="InterPro" id="IPR036986">
    <property type="entry name" value="S4_RNA-bd_sf"/>
</dbReference>
<comment type="catalytic activity">
    <reaction evidence="4">
        <text>uridine(35) in tRNA(Tyr) = pseudouridine(35) in tRNA(Tyr)</text>
        <dbReference type="Rhea" id="RHEA:60556"/>
        <dbReference type="Rhea" id="RHEA-COMP:15607"/>
        <dbReference type="Rhea" id="RHEA-COMP:15608"/>
        <dbReference type="ChEBI" id="CHEBI:65314"/>
        <dbReference type="ChEBI" id="CHEBI:65315"/>
    </reaction>
</comment>
<reference evidence="10" key="1">
    <citation type="submission" date="2024-02" db="EMBL/GenBank/DDBJ databases">
        <title>Complete genome sequence of Xanthomonas sp. 10-10.</title>
        <authorList>
            <person name="Biessy A."/>
            <person name="Ciotola M."/>
            <person name="Cadieux M."/>
            <person name="Soufiane B."/>
            <person name="Laforest M."/>
            <person name="Filion M."/>
        </authorList>
    </citation>
    <scope>NUCLEOTIDE SEQUENCE</scope>
    <source>
        <strain evidence="10">10-10</strain>
    </source>
</reference>
<keyword evidence="6" id="KW-0694">RNA-binding</keyword>
<comment type="similarity">
    <text evidence="1 7">Belongs to the pseudouridine synthase RsuA family.</text>
</comment>
<dbReference type="Gene3D" id="3.10.290.10">
    <property type="entry name" value="RNA-binding S4 domain"/>
    <property type="match status" value="1"/>
</dbReference>
<keyword evidence="2" id="KW-0698">rRNA processing</keyword>
<evidence type="ECO:0000256" key="8">
    <source>
        <dbReference type="SAM" id="MobiDB-lite"/>
    </source>
</evidence>
<evidence type="ECO:0000256" key="4">
    <source>
        <dbReference type="ARBA" id="ARBA00036390"/>
    </source>
</evidence>
<dbReference type="RefSeq" id="WP_349657133.1">
    <property type="nucleotide sequence ID" value="NZ_CP144460.1"/>
</dbReference>
<dbReference type="AlphaFoldDB" id="A0AAU7PBC6"/>
<accession>A0AAU7PBC6</accession>
<evidence type="ECO:0000313" key="10">
    <source>
        <dbReference type="EMBL" id="XBS39037.1"/>
    </source>
</evidence>
<dbReference type="PANTHER" id="PTHR47683">
    <property type="entry name" value="PSEUDOURIDINE SYNTHASE FAMILY PROTEIN-RELATED"/>
    <property type="match status" value="1"/>
</dbReference>
<evidence type="ECO:0000256" key="5">
    <source>
        <dbReference type="ARBA" id="ARBA00036535"/>
    </source>
</evidence>
<evidence type="ECO:0000256" key="6">
    <source>
        <dbReference type="PROSITE-ProRule" id="PRU00182"/>
    </source>
</evidence>
<dbReference type="InterPro" id="IPR000748">
    <property type="entry name" value="PsdUridine_synth_RsuA/RluB/E/F"/>
</dbReference>
<proteinExistence type="inferred from homology"/>
<organism evidence="10">
    <name type="scientific">Xanthomonas sp. 10-10</name>
    <dbReference type="NCBI Taxonomy" id="3115848"/>
    <lineage>
        <taxon>Bacteria</taxon>
        <taxon>Pseudomonadati</taxon>
        <taxon>Pseudomonadota</taxon>
        <taxon>Gammaproteobacteria</taxon>
        <taxon>Lysobacterales</taxon>
        <taxon>Lysobacteraceae</taxon>
        <taxon>Xanthomonas</taxon>
    </lineage>
</organism>
<dbReference type="Pfam" id="PF01479">
    <property type="entry name" value="S4"/>
    <property type="match status" value="1"/>
</dbReference>
<dbReference type="Gene3D" id="3.30.70.580">
    <property type="entry name" value="Pseudouridine synthase I, catalytic domain, N-terminal subdomain"/>
    <property type="match status" value="1"/>
</dbReference>
<dbReference type="GO" id="GO:0003723">
    <property type="term" value="F:RNA binding"/>
    <property type="evidence" value="ECO:0007669"/>
    <property type="project" value="UniProtKB-KW"/>
</dbReference>
<protein>
    <recommendedName>
        <fullName evidence="7">Pseudouridine synthase</fullName>
        <ecNumber evidence="7">5.4.99.-</ecNumber>
    </recommendedName>
</protein>
<dbReference type="InterPro" id="IPR020103">
    <property type="entry name" value="PsdUridine_synth_cat_dom_sf"/>
</dbReference>
<keyword evidence="3 7" id="KW-0413">Isomerase</keyword>
<dbReference type="EMBL" id="CP144460">
    <property type="protein sequence ID" value="XBS39037.1"/>
    <property type="molecule type" value="Genomic_DNA"/>
</dbReference>
<evidence type="ECO:0000256" key="2">
    <source>
        <dbReference type="ARBA" id="ARBA00022552"/>
    </source>
</evidence>
<dbReference type="InterPro" id="IPR050343">
    <property type="entry name" value="RsuA_PseudoU_synthase"/>
</dbReference>
<evidence type="ECO:0000256" key="3">
    <source>
        <dbReference type="ARBA" id="ARBA00023235"/>
    </source>
</evidence>
<dbReference type="InterPro" id="IPR042092">
    <property type="entry name" value="PsdUridine_s_RsuA/RluB/E/F_cat"/>
</dbReference>
<evidence type="ECO:0000256" key="7">
    <source>
        <dbReference type="RuleBase" id="RU003887"/>
    </source>
</evidence>
<dbReference type="SUPFAM" id="SSF55174">
    <property type="entry name" value="Alpha-L RNA-binding motif"/>
    <property type="match status" value="1"/>
</dbReference>
<dbReference type="PANTHER" id="PTHR47683:SF2">
    <property type="entry name" value="RNA-BINDING S4 DOMAIN-CONTAINING PROTEIN"/>
    <property type="match status" value="1"/>
</dbReference>
<dbReference type="CDD" id="cd02870">
    <property type="entry name" value="PseudoU_synth_RsuA_like"/>
    <property type="match status" value="1"/>
</dbReference>
<dbReference type="InterPro" id="IPR002942">
    <property type="entry name" value="S4_RNA-bd"/>
</dbReference>
<dbReference type="Pfam" id="PF00849">
    <property type="entry name" value="PseudoU_synth_2"/>
    <property type="match status" value="1"/>
</dbReference>
<dbReference type="PROSITE" id="PS50889">
    <property type="entry name" value="S4"/>
    <property type="match status" value="1"/>
</dbReference>
<dbReference type="InterPro" id="IPR018496">
    <property type="entry name" value="PsdUridine_synth_RsuA/RluB_CS"/>
</dbReference>
<dbReference type="SUPFAM" id="SSF55120">
    <property type="entry name" value="Pseudouridine synthase"/>
    <property type="match status" value="1"/>
</dbReference>
<feature type="domain" description="RNA-binding S4" evidence="9">
    <location>
        <begin position="38"/>
        <end position="107"/>
    </location>
</feature>